<keyword evidence="1" id="KW-0539">Nucleus</keyword>
<dbReference type="RefSeq" id="XP_025364971.1">
    <property type="nucleotide sequence ID" value="XM_025503264.1"/>
</dbReference>
<feature type="region of interest" description="Disordered" evidence="2">
    <location>
        <begin position="258"/>
        <end position="331"/>
    </location>
</feature>
<dbReference type="InterPro" id="IPR001138">
    <property type="entry name" value="Zn2Cys6_DnaBD"/>
</dbReference>
<feature type="domain" description="Zn(2)-C6 fungal-type" evidence="3">
    <location>
        <begin position="337"/>
        <end position="369"/>
    </location>
</feature>
<evidence type="ECO:0000256" key="1">
    <source>
        <dbReference type="ARBA" id="ARBA00023242"/>
    </source>
</evidence>
<feature type="compositionally biased region" description="Pro residues" evidence="2">
    <location>
        <begin position="291"/>
        <end position="300"/>
    </location>
</feature>
<dbReference type="OrthoDB" id="39175at2759"/>
<evidence type="ECO:0000313" key="4">
    <source>
        <dbReference type="EMBL" id="PWN30359.1"/>
    </source>
</evidence>
<dbReference type="PROSITE" id="PS50048">
    <property type="entry name" value="ZN2_CY6_FUNGAL_2"/>
    <property type="match status" value="1"/>
</dbReference>
<evidence type="ECO:0000313" key="5">
    <source>
        <dbReference type="Proteomes" id="UP000245884"/>
    </source>
</evidence>
<dbReference type="InterPro" id="IPR036864">
    <property type="entry name" value="Zn2-C6_fun-type_DNA-bd_sf"/>
</dbReference>
<dbReference type="SMART" id="SM00066">
    <property type="entry name" value="GAL4"/>
    <property type="match status" value="1"/>
</dbReference>
<name>A0A316UYI3_9BASI</name>
<accession>A0A316UYI3</accession>
<feature type="compositionally biased region" description="Low complexity" evidence="2">
    <location>
        <begin position="39"/>
        <end position="70"/>
    </location>
</feature>
<dbReference type="STRING" id="1569628.A0A316UYI3"/>
<feature type="compositionally biased region" description="Pro residues" evidence="2">
    <location>
        <begin position="258"/>
        <end position="272"/>
    </location>
</feature>
<protein>
    <recommendedName>
        <fullName evidence="3">Zn(2)-C6 fungal-type domain-containing protein</fullName>
    </recommendedName>
</protein>
<feature type="compositionally biased region" description="Polar residues" evidence="2">
    <location>
        <begin position="168"/>
        <end position="184"/>
    </location>
</feature>
<feature type="compositionally biased region" description="Low complexity" evidence="2">
    <location>
        <begin position="209"/>
        <end position="219"/>
    </location>
</feature>
<dbReference type="SUPFAM" id="SSF57701">
    <property type="entry name" value="Zn2/Cys6 DNA-binding domain"/>
    <property type="match status" value="1"/>
</dbReference>
<feature type="region of interest" description="Disordered" evidence="2">
    <location>
        <begin position="1"/>
        <end position="240"/>
    </location>
</feature>
<gene>
    <name evidence="4" type="ORF">BDZ90DRAFT_11712</name>
</gene>
<organism evidence="4 5">
    <name type="scientific">Jaminaea rosea</name>
    <dbReference type="NCBI Taxonomy" id="1569628"/>
    <lineage>
        <taxon>Eukaryota</taxon>
        <taxon>Fungi</taxon>
        <taxon>Dikarya</taxon>
        <taxon>Basidiomycota</taxon>
        <taxon>Ustilaginomycotina</taxon>
        <taxon>Exobasidiomycetes</taxon>
        <taxon>Microstromatales</taxon>
        <taxon>Microstromatales incertae sedis</taxon>
        <taxon>Jaminaea</taxon>
    </lineage>
</organism>
<feature type="compositionally biased region" description="Low complexity" evidence="2">
    <location>
        <begin position="133"/>
        <end position="143"/>
    </location>
</feature>
<feature type="compositionally biased region" description="Low complexity" evidence="2">
    <location>
        <begin position="273"/>
        <end position="290"/>
    </location>
</feature>
<feature type="compositionally biased region" description="Polar residues" evidence="2">
    <location>
        <begin position="418"/>
        <end position="439"/>
    </location>
</feature>
<feature type="compositionally biased region" description="Polar residues" evidence="2">
    <location>
        <begin position="308"/>
        <end position="325"/>
    </location>
</feature>
<dbReference type="GO" id="GO:0008270">
    <property type="term" value="F:zinc ion binding"/>
    <property type="evidence" value="ECO:0007669"/>
    <property type="project" value="InterPro"/>
</dbReference>
<reference evidence="4 5" key="1">
    <citation type="journal article" date="2018" name="Mol. Biol. Evol.">
        <title>Broad Genomic Sampling Reveals a Smut Pathogenic Ancestry of the Fungal Clade Ustilaginomycotina.</title>
        <authorList>
            <person name="Kijpornyongpan T."/>
            <person name="Mondo S.J."/>
            <person name="Barry K."/>
            <person name="Sandor L."/>
            <person name="Lee J."/>
            <person name="Lipzen A."/>
            <person name="Pangilinan J."/>
            <person name="LaButti K."/>
            <person name="Hainaut M."/>
            <person name="Henrissat B."/>
            <person name="Grigoriev I.V."/>
            <person name="Spatafora J.W."/>
            <person name="Aime M.C."/>
        </authorList>
    </citation>
    <scope>NUCLEOTIDE SEQUENCE [LARGE SCALE GENOMIC DNA]</scope>
    <source>
        <strain evidence="4 5">MCA 5214</strain>
    </source>
</reference>
<dbReference type="GO" id="GO:0000981">
    <property type="term" value="F:DNA-binding transcription factor activity, RNA polymerase II-specific"/>
    <property type="evidence" value="ECO:0007669"/>
    <property type="project" value="InterPro"/>
</dbReference>
<dbReference type="PROSITE" id="PS00463">
    <property type="entry name" value="ZN2_CY6_FUNGAL_1"/>
    <property type="match status" value="1"/>
</dbReference>
<dbReference type="InterPro" id="IPR050797">
    <property type="entry name" value="Carb_Metab_Trans_Reg"/>
</dbReference>
<dbReference type="AlphaFoldDB" id="A0A316UYI3"/>
<dbReference type="Pfam" id="PF00172">
    <property type="entry name" value="Zn_clus"/>
    <property type="match status" value="1"/>
</dbReference>
<dbReference type="GeneID" id="37025087"/>
<feature type="region of interest" description="Disordered" evidence="2">
    <location>
        <begin position="367"/>
        <end position="439"/>
    </location>
</feature>
<evidence type="ECO:0000259" key="3">
    <source>
        <dbReference type="PROSITE" id="PS50048"/>
    </source>
</evidence>
<keyword evidence="5" id="KW-1185">Reference proteome</keyword>
<feature type="compositionally biased region" description="Pro residues" evidence="2">
    <location>
        <begin position="199"/>
        <end position="208"/>
    </location>
</feature>
<evidence type="ECO:0000256" key="2">
    <source>
        <dbReference type="SAM" id="MobiDB-lite"/>
    </source>
</evidence>
<feature type="region of interest" description="Disordered" evidence="2">
    <location>
        <begin position="1002"/>
        <end position="1021"/>
    </location>
</feature>
<proteinExistence type="predicted"/>
<sequence length="1045" mass="112220">MAHYPNQAPPGYGQASGSRPFPRPHQPPAQDSRRSGTFPPLSALVGSLSSGSTASASASGSGSSSSVTGSSSGGHGATGPPPPWTPSSSYADRLPPPPTTSAASPPGGIVLPQPSPGSAWAGYALTPSPHPAMPSSSASSPVSGYYPRSARGDSRSATGAWLSYNDPGVSSSLPKTVPSPQQASWREAPYPQYHHHPPHPTMPPPHSPPSLHYAHAPTSQPLPPPSPDHRPRGGSTSAYSYGAPGYAYSSAYPPPLASPYYYPAPPPPPPHMSPFSPSQGSPPHGSGYAGAPPPPHSPPPPERHRQLSHTGSVTASNSANLSMLQDSDRPRQARNLACEFCRQRKLRCIIDDGNKSCRQCVRRGKDCSLPTAPVEESPAVPKAKKRRAADEPAAQTSGKAASPSSKKSRKKQTSPSRGSGSQSFDAGQSMDVSRTASQDAPVNTAMALVPHAQESSWETRAEEANNLLTLHASGNGWNNGSGIGDSGGSSEERALQSSLDAMIDGAPDSQDVDDEIEVIDRSNEVELQPIRMSSLNSDPNWWDRCLSFFGERRQSVRVVETLLMRFLSTHATLTGIFHAPSFVDLVRRPERRQTTQPALIFAALAAAVCDLKLDKAEPYTADVAAADASCKRLVEQLRASAYEYIEATLAKPNSQTIPLAQAATVMALTETEPAGRRRLFDIADYVIRSLGVPETKLIKGSDGRELCSSQSLIRYDRPKFAAPSVEGQIAAEMTSRLAKAPMGLVIRQALQRPDEDDPTLTFPDYSPFVRPFTFWVPSELPDVLPDSYHASMHIARAAAMATGAYARTAKMSPRDGIGSDDIHQVLSELEQLEDVFAWAREVNQSDATAIFPYQAQILLVKLSVFTRLSLWRKTKAWTLNDALLKTLASESNSSSEEEETPLLPSFRWWLSLLSEQIESLEADSNRHITSGETLHATDAEIDSALRHVNLAVQMLTVLPRPPVGIRQLLSSALSTLQIHVNLRNANPASSSLGQRIEQVRADVARSGTPSPQSDSPVFPSAPAAEAFALMPRRQVARSRRRWRPS</sequence>
<dbReference type="Gene3D" id="4.10.240.10">
    <property type="entry name" value="Zn(2)-C6 fungal-type DNA-binding domain"/>
    <property type="match status" value="1"/>
</dbReference>
<dbReference type="CDD" id="cd00067">
    <property type="entry name" value="GAL4"/>
    <property type="match status" value="1"/>
</dbReference>
<feature type="compositionally biased region" description="Low complexity" evidence="2">
    <location>
        <begin position="396"/>
        <end position="405"/>
    </location>
</feature>
<dbReference type="Proteomes" id="UP000245884">
    <property type="component" value="Unassembled WGS sequence"/>
</dbReference>
<dbReference type="EMBL" id="KZ819662">
    <property type="protein sequence ID" value="PWN30359.1"/>
    <property type="molecule type" value="Genomic_DNA"/>
</dbReference>
<dbReference type="PANTHER" id="PTHR31668:SF30">
    <property type="entry name" value="ZN(II)2CYS6 TRANSCRIPTION FACTOR (EUROFUNG)"/>
    <property type="match status" value="1"/>
</dbReference>
<dbReference type="PANTHER" id="PTHR31668">
    <property type="entry name" value="GLUCOSE TRANSPORT TRANSCRIPTION REGULATOR RGT1-RELATED-RELATED"/>
    <property type="match status" value="1"/>
</dbReference>